<dbReference type="Proteomes" id="UP000183995">
    <property type="component" value="Unassembled WGS sequence"/>
</dbReference>
<evidence type="ECO:0000313" key="2">
    <source>
        <dbReference type="Proteomes" id="UP000183995"/>
    </source>
</evidence>
<gene>
    <name evidence="1" type="ORF">SAMN02745823_03160</name>
</gene>
<organism evidence="1 2">
    <name type="scientific">Sporobacter termitidis DSM 10068</name>
    <dbReference type="NCBI Taxonomy" id="1123282"/>
    <lineage>
        <taxon>Bacteria</taxon>
        <taxon>Bacillati</taxon>
        <taxon>Bacillota</taxon>
        <taxon>Clostridia</taxon>
        <taxon>Eubacteriales</taxon>
        <taxon>Oscillospiraceae</taxon>
        <taxon>Sporobacter</taxon>
    </lineage>
</organism>
<dbReference type="AlphaFoldDB" id="A0A1M5Z3D3"/>
<sequence length="174" mass="20431">MAAQYEGGKGHRLNSVFWPYKIEYSSKDDKFRALCYRRHGLRRVRCILNLGRVVSVRMAQVEGNITDAMQEIRPAERFGEVTLEISKERNALERCMIQFAHFEKRTEYDAAANRYTCIIKYNIMDESELVIRVLSFGPTVRVLGPEHFLQEIHQRVDRQTILINQNRQQEPTVL</sequence>
<protein>
    <submittedName>
        <fullName evidence="1">WYL domain-containing protein</fullName>
    </submittedName>
</protein>
<reference evidence="1 2" key="1">
    <citation type="submission" date="2016-11" db="EMBL/GenBank/DDBJ databases">
        <authorList>
            <person name="Jaros S."/>
            <person name="Januszkiewicz K."/>
            <person name="Wedrychowicz H."/>
        </authorList>
    </citation>
    <scope>NUCLEOTIDE SEQUENCE [LARGE SCALE GENOMIC DNA]</scope>
    <source>
        <strain evidence="1 2">DSM 10068</strain>
    </source>
</reference>
<proteinExistence type="predicted"/>
<evidence type="ECO:0000313" key="1">
    <source>
        <dbReference type="EMBL" id="SHI18762.1"/>
    </source>
</evidence>
<dbReference type="STRING" id="1123282.SAMN02745823_03160"/>
<name>A0A1M5Z3D3_9FIRM</name>
<keyword evidence="2" id="KW-1185">Reference proteome</keyword>
<accession>A0A1M5Z3D3</accession>
<dbReference type="EMBL" id="FQXV01000013">
    <property type="protein sequence ID" value="SHI18762.1"/>
    <property type="molecule type" value="Genomic_DNA"/>
</dbReference>